<gene>
    <name evidence="1" type="ORF">NM688_g8814</name>
</gene>
<comment type="caution">
    <text evidence="1">The sequence shown here is derived from an EMBL/GenBank/DDBJ whole genome shotgun (WGS) entry which is preliminary data.</text>
</comment>
<sequence>MLGPPGTEGSEPLSPKLSSYYRLLTSQHSMLHCPFSALLTQDPCHRPLSLPYFDGNVSGAYVNLNPYSKRVQTPSGNSPSLRPVTDASICAHVGDMTFSPLALDDAVLRDVARSPSRHFYPSHHPKMKV</sequence>
<protein>
    <submittedName>
        <fullName evidence="1">Uncharacterized protein</fullName>
    </submittedName>
</protein>
<dbReference type="Proteomes" id="UP001148662">
    <property type="component" value="Unassembled WGS sequence"/>
</dbReference>
<evidence type="ECO:0000313" key="2">
    <source>
        <dbReference type="Proteomes" id="UP001148662"/>
    </source>
</evidence>
<dbReference type="EMBL" id="JANHOG010002496">
    <property type="protein sequence ID" value="KAJ3522841.1"/>
    <property type="molecule type" value="Genomic_DNA"/>
</dbReference>
<organism evidence="1 2">
    <name type="scientific">Phlebia brevispora</name>
    <dbReference type="NCBI Taxonomy" id="194682"/>
    <lineage>
        <taxon>Eukaryota</taxon>
        <taxon>Fungi</taxon>
        <taxon>Dikarya</taxon>
        <taxon>Basidiomycota</taxon>
        <taxon>Agaricomycotina</taxon>
        <taxon>Agaricomycetes</taxon>
        <taxon>Polyporales</taxon>
        <taxon>Meruliaceae</taxon>
        <taxon>Phlebia</taxon>
    </lineage>
</organism>
<keyword evidence="2" id="KW-1185">Reference proteome</keyword>
<name>A0ACC1RR77_9APHY</name>
<evidence type="ECO:0000313" key="1">
    <source>
        <dbReference type="EMBL" id="KAJ3522841.1"/>
    </source>
</evidence>
<accession>A0ACC1RR77</accession>
<reference evidence="1" key="1">
    <citation type="submission" date="2022-07" db="EMBL/GenBank/DDBJ databases">
        <title>Genome Sequence of Phlebia brevispora.</title>
        <authorList>
            <person name="Buettner E."/>
        </authorList>
    </citation>
    <scope>NUCLEOTIDE SEQUENCE</scope>
    <source>
        <strain evidence="1">MPL23</strain>
    </source>
</reference>
<proteinExistence type="predicted"/>